<keyword evidence="1" id="KW-0812">Transmembrane</keyword>
<protein>
    <recommendedName>
        <fullName evidence="4">MFS transporter permease</fullName>
    </recommendedName>
</protein>
<keyword evidence="1" id="KW-1133">Transmembrane helix</keyword>
<feature type="transmembrane region" description="Helical" evidence="1">
    <location>
        <begin position="123"/>
        <end position="146"/>
    </location>
</feature>
<evidence type="ECO:0000313" key="2">
    <source>
        <dbReference type="EMBL" id="GLK89372.1"/>
    </source>
</evidence>
<organism evidence="2 3">
    <name type="scientific">Pseudomonas turukhanskensis</name>
    <dbReference type="NCBI Taxonomy" id="1806536"/>
    <lineage>
        <taxon>Bacteria</taxon>
        <taxon>Pseudomonadati</taxon>
        <taxon>Pseudomonadota</taxon>
        <taxon>Gammaproteobacteria</taxon>
        <taxon>Pseudomonadales</taxon>
        <taxon>Pseudomonadaceae</taxon>
        <taxon>Pseudomonas</taxon>
    </lineage>
</organism>
<feature type="transmembrane region" description="Helical" evidence="1">
    <location>
        <begin position="69"/>
        <end position="88"/>
    </location>
</feature>
<evidence type="ECO:0000313" key="3">
    <source>
        <dbReference type="Proteomes" id="UP001143328"/>
    </source>
</evidence>
<feature type="transmembrane region" description="Helical" evidence="1">
    <location>
        <begin position="167"/>
        <end position="192"/>
    </location>
</feature>
<proteinExistence type="predicted"/>
<dbReference type="AlphaFoldDB" id="A0A9W6K5W0"/>
<name>A0A9W6K5W0_9PSED</name>
<feature type="transmembrane region" description="Helical" evidence="1">
    <location>
        <begin position="32"/>
        <end position="49"/>
    </location>
</feature>
<reference evidence="2" key="2">
    <citation type="submission" date="2023-01" db="EMBL/GenBank/DDBJ databases">
        <authorList>
            <person name="Sun Q."/>
            <person name="Evtushenko L."/>
        </authorList>
    </citation>
    <scope>NUCLEOTIDE SEQUENCE</scope>
    <source>
        <strain evidence="2">VKM B-2935</strain>
    </source>
</reference>
<gene>
    <name evidence="2" type="ORF">GCM10017655_24340</name>
</gene>
<feature type="transmembrane region" description="Helical" evidence="1">
    <location>
        <begin position="100"/>
        <end position="117"/>
    </location>
</feature>
<dbReference type="EMBL" id="BSFN01000006">
    <property type="protein sequence ID" value="GLK89372.1"/>
    <property type="molecule type" value="Genomic_DNA"/>
</dbReference>
<comment type="caution">
    <text evidence="2">The sequence shown here is derived from an EMBL/GenBank/DDBJ whole genome shotgun (WGS) entry which is preliminary data.</text>
</comment>
<evidence type="ECO:0000256" key="1">
    <source>
        <dbReference type="SAM" id="Phobius"/>
    </source>
</evidence>
<sequence>MENLYDAPKAELIDKPLAPFGPPFFVTSTRKLCVLYLCTFGYYTLYWSFKQWFSQRRSAGYKVLPAARGLFYIFFVHSLSALISKRLMLMERPSWRYDSAPTWLVGLVVLGWVVNGFERYGAWSQVVAMPLIVLVLVAKVLPLIGMQRQANLASGDPAGQSNDAFSGWNWFFVVPGALIWVMATVGFVLLALGS</sequence>
<evidence type="ECO:0008006" key="4">
    <source>
        <dbReference type="Google" id="ProtNLM"/>
    </source>
</evidence>
<reference evidence="2" key="1">
    <citation type="journal article" date="2014" name="Int. J. Syst. Evol. Microbiol.">
        <title>Complete genome sequence of Corynebacterium casei LMG S-19264T (=DSM 44701T), isolated from a smear-ripened cheese.</title>
        <authorList>
            <consortium name="US DOE Joint Genome Institute (JGI-PGF)"/>
            <person name="Walter F."/>
            <person name="Albersmeier A."/>
            <person name="Kalinowski J."/>
            <person name="Ruckert C."/>
        </authorList>
    </citation>
    <scope>NUCLEOTIDE SEQUENCE</scope>
    <source>
        <strain evidence="2">VKM B-2935</strain>
    </source>
</reference>
<dbReference type="Proteomes" id="UP001143328">
    <property type="component" value="Unassembled WGS sequence"/>
</dbReference>
<dbReference type="RefSeq" id="WP_271195570.1">
    <property type="nucleotide sequence ID" value="NZ_BSFN01000006.1"/>
</dbReference>
<keyword evidence="1" id="KW-0472">Membrane</keyword>
<accession>A0A9W6K5W0</accession>
<keyword evidence="3" id="KW-1185">Reference proteome</keyword>